<feature type="region of interest" description="Disordered" evidence="1">
    <location>
        <begin position="162"/>
        <end position="185"/>
    </location>
</feature>
<dbReference type="Proteomes" id="UP000186817">
    <property type="component" value="Unassembled WGS sequence"/>
</dbReference>
<feature type="compositionally biased region" description="Basic and acidic residues" evidence="1">
    <location>
        <begin position="221"/>
        <end position="230"/>
    </location>
</feature>
<proteinExistence type="predicted"/>
<dbReference type="OrthoDB" id="435227at2759"/>
<comment type="caution">
    <text evidence="3">The sequence shown here is derived from an EMBL/GenBank/DDBJ whole genome shotgun (WGS) entry which is preliminary data.</text>
</comment>
<sequence length="324" mass="35000">MAGCHFVGVVCMLLWLQSVVQAVTSSSNSSEQEVGPFPPADDTGVEPAPEVPTVAAPEVSTAPADIVAPAVPAAEGKQLWQHSSARCKCWLPMSYKHEMAMEAEVERRVRQRRAQQQEEARRLGEQVHVLLGILEQVLGIQRSQERMQQAFVDWIQQAAGDRKDDMARQQAAAASNHGSGLTPSAKSLRHKCAACTAALPSWTRREPCEQRPALAKQPRKRGPDGRRHDDSDDDDFGGGFGAADCGVRSGVGSTLAAAEQADKTVALKDFEDGSGPADGLSLRTKWHAPNIIQTNVSSAGQPLLSELFDSQTWRDNVQVGRPPI</sequence>
<dbReference type="AlphaFoldDB" id="A0A1Q9C669"/>
<evidence type="ECO:0000256" key="2">
    <source>
        <dbReference type="SAM" id="SignalP"/>
    </source>
</evidence>
<organism evidence="3 4">
    <name type="scientific">Symbiodinium microadriaticum</name>
    <name type="common">Dinoflagellate</name>
    <name type="synonym">Zooxanthella microadriatica</name>
    <dbReference type="NCBI Taxonomy" id="2951"/>
    <lineage>
        <taxon>Eukaryota</taxon>
        <taxon>Sar</taxon>
        <taxon>Alveolata</taxon>
        <taxon>Dinophyceae</taxon>
        <taxon>Suessiales</taxon>
        <taxon>Symbiodiniaceae</taxon>
        <taxon>Symbiodinium</taxon>
    </lineage>
</organism>
<name>A0A1Q9C669_SYMMI</name>
<feature type="chain" id="PRO_5043613051" evidence="2">
    <location>
        <begin position="23"/>
        <end position="324"/>
    </location>
</feature>
<evidence type="ECO:0000313" key="3">
    <source>
        <dbReference type="EMBL" id="OLP78397.1"/>
    </source>
</evidence>
<feature type="region of interest" description="Disordered" evidence="1">
    <location>
        <begin position="27"/>
        <end position="50"/>
    </location>
</feature>
<keyword evidence="2" id="KW-0732">Signal</keyword>
<feature type="signal peptide" evidence="2">
    <location>
        <begin position="1"/>
        <end position="22"/>
    </location>
</feature>
<evidence type="ECO:0000313" key="4">
    <source>
        <dbReference type="Proteomes" id="UP000186817"/>
    </source>
</evidence>
<evidence type="ECO:0000256" key="1">
    <source>
        <dbReference type="SAM" id="MobiDB-lite"/>
    </source>
</evidence>
<keyword evidence="4" id="KW-1185">Reference proteome</keyword>
<accession>A0A1Q9C669</accession>
<gene>
    <name evidence="3" type="ORF">AK812_SmicGene41421</name>
</gene>
<feature type="region of interest" description="Disordered" evidence="1">
    <location>
        <begin position="205"/>
        <end position="238"/>
    </location>
</feature>
<feature type="compositionally biased region" description="Polar residues" evidence="1">
    <location>
        <begin position="172"/>
        <end position="185"/>
    </location>
</feature>
<dbReference type="EMBL" id="LSRX01001618">
    <property type="protein sequence ID" value="OLP78397.1"/>
    <property type="molecule type" value="Genomic_DNA"/>
</dbReference>
<reference evidence="3 4" key="1">
    <citation type="submission" date="2016-02" db="EMBL/GenBank/DDBJ databases">
        <title>Genome analysis of coral dinoflagellate symbionts highlights evolutionary adaptations to a symbiotic lifestyle.</title>
        <authorList>
            <person name="Aranda M."/>
            <person name="Li Y."/>
            <person name="Liew Y.J."/>
            <person name="Baumgarten S."/>
            <person name="Simakov O."/>
            <person name="Wilson M."/>
            <person name="Piel J."/>
            <person name="Ashoor H."/>
            <person name="Bougouffa S."/>
            <person name="Bajic V.B."/>
            <person name="Ryu T."/>
            <person name="Ravasi T."/>
            <person name="Bayer T."/>
            <person name="Micklem G."/>
            <person name="Kim H."/>
            <person name="Bhak J."/>
            <person name="Lajeunesse T.C."/>
            <person name="Voolstra C.R."/>
        </authorList>
    </citation>
    <scope>NUCLEOTIDE SEQUENCE [LARGE SCALE GENOMIC DNA]</scope>
    <source>
        <strain evidence="3 4">CCMP2467</strain>
    </source>
</reference>
<protein>
    <submittedName>
        <fullName evidence="3">Uncharacterized protein</fullName>
    </submittedName>
</protein>